<evidence type="ECO:0000313" key="6">
    <source>
        <dbReference type="Proteomes" id="UP000002729"/>
    </source>
</evidence>
<dbReference type="Proteomes" id="UP000002729">
    <property type="component" value="Unassembled WGS sequence"/>
</dbReference>
<sequence>MRAVLLLCALTRASAITTGIFASCAGPSASSLAHCDASLAPEARVAALLGQLSTDEKIALLSPTQTPFCACHTLANDGADLGVYRWLVETNSGVSAPCLAPGRCPTMFVGPLGVAAAFNRSAWERKGDVIGRELRALANVAAGRYGRENYTLYDKATVGLTGFGPNVNLVKDPRYGRNSELAGEDPVLAGAYAAAFVKGVQRRKGGILRSAAYLKHYTAYSVRRAAGFDRENDGKSLPTHVVGTFDLHDSNLRQFEKGFVDGGASGAMCSYFAPNGVSSCGSKALLEETVRQTWKRPDAVIMTDCSAV</sequence>
<dbReference type="GO" id="GO:0009044">
    <property type="term" value="F:xylan 1,4-beta-xylosidase activity"/>
    <property type="evidence" value="ECO:0007669"/>
    <property type="project" value="InterPro"/>
</dbReference>
<dbReference type="InParanoid" id="F0YDC3"/>
<feature type="domain" description="Glycoside hydrolase family 3 N-terminal" evidence="4">
    <location>
        <begin position="161"/>
        <end position="306"/>
    </location>
</feature>
<evidence type="ECO:0000256" key="1">
    <source>
        <dbReference type="ARBA" id="ARBA00005336"/>
    </source>
</evidence>
<dbReference type="InterPro" id="IPR044993">
    <property type="entry name" value="BXL"/>
</dbReference>
<dbReference type="GO" id="GO:0046556">
    <property type="term" value="F:alpha-L-arabinofuranosidase activity"/>
    <property type="evidence" value="ECO:0007669"/>
    <property type="project" value="TreeGrafter"/>
</dbReference>
<dbReference type="GO" id="GO:0031222">
    <property type="term" value="P:arabinan catabolic process"/>
    <property type="evidence" value="ECO:0007669"/>
    <property type="project" value="TreeGrafter"/>
</dbReference>
<keyword evidence="2" id="KW-0378">Hydrolase</keyword>
<dbReference type="PROSITE" id="PS51257">
    <property type="entry name" value="PROKAR_LIPOPROTEIN"/>
    <property type="match status" value="1"/>
</dbReference>
<evidence type="ECO:0000256" key="2">
    <source>
        <dbReference type="ARBA" id="ARBA00022801"/>
    </source>
</evidence>
<dbReference type="AlphaFoldDB" id="F0YDC3"/>
<dbReference type="Pfam" id="PF00933">
    <property type="entry name" value="Glyco_hydro_3"/>
    <property type="match status" value="1"/>
</dbReference>
<dbReference type="RefSeq" id="XP_009038466.1">
    <property type="nucleotide sequence ID" value="XM_009040218.1"/>
</dbReference>
<dbReference type="InterPro" id="IPR001764">
    <property type="entry name" value="Glyco_hydro_3_N"/>
</dbReference>
<dbReference type="OrthoDB" id="430370at2759"/>
<feature type="signal peptide" evidence="3">
    <location>
        <begin position="1"/>
        <end position="15"/>
    </location>
</feature>
<dbReference type="eggNOG" id="ENOG502QQ55">
    <property type="taxonomic scope" value="Eukaryota"/>
</dbReference>
<evidence type="ECO:0000313" key="5">
    <source>
        <dbReference type="EMBL" id="EGB06716.1"/>
    </source>
</evidence>
<accession>F0YDC3</accession>
<dbReference type="EMBL" id="GL833133">
    <property type="protein sequence ID" value="EGB06716.1"/>
    <property type="molecule type" value="Genomic_DNA"/>
</dbReference>
<dbReference type="InterPro" id="IPR017853">
    <property type="entry name" value="GH"/>
</dbReference>
<organism evidence="6">
    <name type="scientific">Aureococcus anophagefferens</name>
    <name type="common">Harmful bloom alga</name>
    <dbReference type="NCBI Taxonomy" id="44056"/>
    <lineage>
        <taxon>Eukaryota</taxon>
        <taxon>Sar</taxon>
        <taxon>Stramenopiles</taxon>
        <taxon>Ochrophyta</taxon>
        <taxon>Pelagophyceae</taxon>
        <taxon>Pelagomonadales</taxon>
        <taxon>Pelagomonadaceae</taxon>
        <taxon>Aureococcus</taxon>
    </lineage>
</organism>
<reference evidence="5 6" key="1">
    <citation type="journal article" date="2011" name="Proc. Natl. Acad. Sci. U.S.A.">
        <title>Niche of harmful alga Aureococcus anophagefferens revealed through ecogenomics.</title>
        <authorList>
            <person name="Gobler C.J."/>
            <person name="Berry D.L."/>
            <person name="Dyhrman S.T."/>
            <person name="Wilhelm S.W."/>
            <person name="Salamov A."/>
            <person name="Lobanov A.V."/>
            <person name="Zhang Y."/>
            <person name="Collier J.L."/>
            <person name="Wurch L.L."/>
            <person name="Kustka A.B."/>
            <person name="Dill B.D."/>
            <person name="Shah M."/>
            <person name="VerBerkmoes N.C."/>
            <person name="Kuo A."/>
            <person name="Terry A."/>
            <person name="Pangilinan J."/>
            <person name="Lindquist E.A."/>
            <person name="Lucas S."/>
            <person name="Paulsen I.T."/>
            <person name="Hattenrath-Lehmann T.K."/>
            <person name="Talmage S.C."/>
            <person name="Walker E.A."/>
            <person name="Koch F."/>
            <person name="Burson A.M."/>
            <person name="Marcoval M.A."/>
            <person name="Tang Y.Z."/>
            <person name="Lecleir G.R."/>
            <person name="Coyne K.J."/>
            <person name="Berg G.M."/>
            <person name="Bertrand E.M."/>
            <person name="Saito M.A."/>
            <person name="Gladyshev V.N."/>
            <person name="Grigoriev I.V."/>
        </authorList>
    </citation>
    <scope>NUCLEOTIDE SEQUENCE [LARGE SCALE GENOMIC DNA]</scope>
    <source>
        <strain evidence="6">CCMP 1984</strain>
    </source>
</reference>
<dbReference type="GO" id="GO:0045493">
    <property type="term" value="P:xylan catabolic process"/>
    <property type="evidence" value="ECO:0007669"/>
    <property type="project" value="InterPro"/>
</dbReference>
<proteinExistence type="inferred from homology"/>
<feature type="chain" id="PRO_5013039640" description="Glycoside hydrolase family 3 N-terminal domain-containing protein" evidence="3">
    <location>
        <begin position="16"/>
        <end position="308"/>
    </location>
</feature>
<dbReference type="InterPro" id="IPR036962">
    <property type="entry name" value="Glyco_hydro_3_N_sf"/>
</dbReference>
<protein>
    <recommendedName>
        <fullName evidence="4">Glycoside hydrolase family 3 N-terminal domain-containing protein</fullName>
    </recommendedName>
</protein>
<dbReference type="Gene3D" id="3.20.20.300">
    <property type="entry name" value="Glycoside hydrolase, family 3, N-terminal domain"/>
    <property type="match status" value="1"/>
</dbReference>
<dbReference type="SUPFAM" id="SSF51445">
    <property type="entry name" value="(Trans)glycosidases"/>
    <property type="match status" value="1"/>
</dbReference>
<evidence type="ECO:0000256" key="3">
    <source>
        <dbReference type="SAM" id="SignalP"/>
    </source>
</evidence>
<dbReference type="PANTHER" id="PTHR42721">
    <property type="entry name" value="SUGAR HYDROLASE-RELATED"/>
    <property type="match status" value="1"/>
</dbReference>
<dbReference type="KEGG" id="aaf:AURANDRAFT_28884"/>
<evidence type="ECO:0000259" key="4">
    <source>
        <dbReference type="Pfam" id="PF00933"/>
    </source>
</evidence>
<feature type="non-terminal residue" evidence="5">
    <location>
        <position position="308"/>
    </location>
</feature>
<gene>
    <name evidence="5" type="ORF">AURANDRAFT_28884</name>
</gene>
<dbReference type="PANTHER" id="PTHR42721:SF3">
    <property type="entry name" value="BETA-D-XYLOSIDASE 5-RELATED"/>
    <property type="match status" value="1"/>
</dbReference>
<dbReference type="GeneID" id="20220631"/>
<keyword evidence="3" id="KW-0732">Signal</keyword>
<comment type="similarity">
    <text evidence="1">Belongs to the glycosyl hydrolase 3 family.</text>
</comment>
<name>F0YDC3_AURAN</name>
<keyword evidence="6" id="KW-1185">Reference proteome</keyword>